<comment type="subcellular location">
    <subcellularLocation>
        <location evidence="1">Membrane</location>
        <topology evidence="1">Multi-pass membrane protein</topology>
    </subcellularLocation>
</comment>
<proteinExistence type="predicted"/>
<dbReference type="GO" id="GO:0070509">
    <property type="term" value="P:calcium ion import"/>
    <property type="evidence" value="ECO:0007669"/>
    <property type="project" value="TreeGrafter"/>
</dbReference>
<dbReference type="WBParaSite" id="maker-uti_cns_0012457-snap-gene-0.7-mRNA-1">
    <property type="protein sequence ID" value="maker-uti_cns_0012457-snap-gene-0.7-mRNA-1"/>
    <property type="gene ID" value="maker-uti_cns_0012457-snap-gene-0.7"/>
</dbReference>
<evidence type="ECO:0000259" key="6">
    <source>
        <dbReference type="Pfam" id="PF00520"/>
    </source>
</evidence>
<dbReference type="SUPFAM" id="SSF81324">
    <property type="entry name" value="Voltage-gated potassium channels"/>
    <property type="match status" value="1"/>
</dbReference>
<name>A0A1I8IGT2_9PLAT</name>
<dbReference type="InterPro" id="IPR027359">
    <property type="entry name" value="Volt_channel_dom_sf"/>
</dbReference>
<dbReference type="Gene3D" id="1.20.120.350">
    <property type="entry name" value="Voltage-gated potassium channels. Chain C"/>
    <property type="match status" value="1"/>
</dbReference>
<keyword evidence="4 5" id="KW-0472">Membrane</keyword>
<dbReference type="Gene3D" id="1.10.287.70">
    <property type="match status" value="1"/>
</dbReference>
<evidence type="ECO:0000256" key="4">
    <source>
        <dbReference type="ARBA" id="ARBA00023136"/>
    </source>
</evidence>
<keyword evidence="7" id="KW-1185">Reference proteome</keyword>
<evidence type="ECO:0000256" key="2">
    <source>
        <dbReference type="ARBA" id="ARBA00022692"/>
    </source>
</evidence>
<dbReference type="GO" id="GO:0001518">
    <property type="term" value="C:voltage-gated sodium channel complex"/>
    <property type="evidence" value="ECO:0007669"/>
    <property type="project" value="TreeGrafter"/>
</dbReference>
<dbReference type="PANTHER" id="PTHR10037:SF230">
    <property type="entry name" value="CA[2+]-CHANNEL PROTEIN ALPHA[[1]] SUBUNIT T, ISOFORM F"/>
    <property type="match status" value="1"/>
</dbReference>
<feature type="domain" description="Ion transport" evidence="6">
    <location>
        <begin position="44"/>
        <end position="232"/>
    </location>
</feature>
<dbReference type="GO" id="GO:0008332">
    <property type="term" value="F:low voltage-gated calcium channel activity"/>
    <property type="evidence" value="ECO:0007669"/>
    <property type="project" value="TreeGrafter"/>
</dbReference>
<accession>A0A1I8IGT2</accession>
<sequence>AAPQTEQLLGRLSRAPLGRLRSSGNLLTSFWKTIRRQVKQLIDHRFFQRGILIAILINTMSMGIEFHNQPQTLTDIIEYSNVFFCGVFALEMLLKLLGDGLIDYVSSGFNVFDASIVILSGFELLQGHGSGLSVLRTFRLLRILKLVRFLPALRQQLFVMLKTMDNVATFFALLVLFIFIFSVLGMTLFGGKFCWHPDGSTCTCSERADPDTDCECDRANFDSIMWSLVTVF</sequence>
<dbReference type="GO" id="GO:0043005">
    <property type="term" value="C:neuron projection"/>
    <property type="evidence" value="ECO:0007669"/>
    <property type="project" value="TreeGrafter"/>
</dbReference>
<dbReference type="InterPro" id="IPR043203">
    <property type="entry name" value="VGCC_Ca_Na"/>
</dbReference>
<evidence type="ECO:0000256" key="5">
    <source>
        <dbReference type="SAM" id="Phobius"/>
    </source>
</evidence>
<protein>
    <submittedName>
        <fullName evidence="8">Ion_trans domain-containing protein</fullName>
    </submittedName>
</protein>
<dbReference type="Proteomes" id="UP000095280">
    <property type="component" value="Unplaced"/>
</dbReference>
<dbReference type="GO" id="GO:0086010">
    <property type="term" value="P:membrane depolarization during action potential"/>
    <property type="evidence" value="ECO:0007669"/>
    <property type="project" value="TreeGrafter"/>
</dbReference>
<dbReference type="FunFam" id="1.20.120.350:FF:000007">
    <property type="entry name" value="Voltage-dependent T-type calcium channel subunit alpha"/>
    <property type="match status" value="1"/>
</dbReference>
<evidence type="ECO:0000313" key="8">
    <source>
        <dbReference type="WBParaSite" id="maker-uti_cns_0012457-snap-gene-0.7-mRNA-1"/>
    </source>
</evidence>
<dbReference type="PANTHER" id="PTHR10037">
    <property type="entry name" value="VOLTAGE-GATED CATION CHANNEL CALCIUM AND SODIUM"/>
    <property type="match status" value="1"/>
</dbReference>
<dbReference type="AlphaFoldDB" id="A0A1I8IGT2"/>
<dbReference type="Pfam" id="PF00520">
    <property type="entry name" value="Ion_trans"/>
    <property type="match status" value="1"/>
</dbReference>
<evidence type="ECO:0000313" key="7">
    <source>
        <dbReference type="Proteomes" id="UP000095280"/>
    </source>
</evidence>
<evidence type="ECO:0000256" key="3">
    <source>
        <dbReference type="ARBA" id="ARBA00022989"/>
    </source>
</evidence>
<feature type="transmembrane region" description="Helical" evidence="5">
    <location>
        <begin position="167"/>
        <end position="189"/>
    </location>
</feature>
<keyword evidence="2 5" id="KW-0812">Transmembrane</keyword>
<evidence type="ECO:0000256" key="1">
    <source>
        <dbReference type="ARBA" id="ARBA00004141"/>
    </source>
</evidence>
<organism evidence="7 8">
    <name type="scientific">Macrostomum lignano</name>
    <dbReference type="NCBI Taxonomy" id="282301"/>
    <lineage>
        <taxon>Eukaryota</taxon>
        <taxon>Metazoa</taxon>
        <taxon>Spiralia</taxon>
        <taxon>Lophotrochozoa</taxon>
        <taxon>Platyhelminthes</taxon>
        <taxon>Rhabditophora</taxon>
        <taxon>Macrostomorpha</taxon>
        <taxon>Macrostomida</taxon>
        <taxon>Macrostomidae</taxon>
        <taxon>Macrostomum</taxon>
    </lineage>
</organism>
<dbReference type="GO" id="GO:0005248">
    <property type="term" value="F:voltage-gated sodium channel activity"/>
    <property type="evidence" value="ECO:0007669"/>
    <property type="project" value="TreeGrafter"/>
</dbReference>
<dbReference type="InterPro" id="IPR005821">
    <property type="entry name" value="Ion_trans_dom"/>
</dbReference>
<reference evidence="8" key="1">
    <citation type="submission" date="2016-11" db="UniProtKB">
        <authorList>
            <consortium name="WormBaseParasite"/>
        </authorList>
    </citation>
    <scope>IDENTIFICATION</scope>
</reference>
<keyword evidence="3 5" id="KW-1133">Transmembrane helix</keyword>